<evidence type="ECO:0000259" key="3">
    <source>
        <dbReference type="PROSITE" id="PS50405"/>
    </source>
</evidence>
<dbReference type="EMBL" id="POSK01000022">
    <property type="protein sequence ID" value="PNI01359.1"/>
    <property type="molecule type" value="Genomic_DNA"/>
</dbReference>
<dbReference type="InterPro" id="IPR004046">
    <property type="entry name" value="GST_C"/>
</dbReference>
<protein>
    <submittedName>
        <fullName evidence="4">Glutathione S-transferase</fullName>
    </submittedName>
</protein>
<dbReference type="PANTHER" id="PTHR43986:SF1">
    <property type="entry name" value="ELONGATION FACTOR 1-GAMMA"/>
    <property type="match status" value="1"/>
</dbReference>
<dbReference type="SFLD" id="SFLDG00358">
    <property type="entry name" value="Main_(cytGST)"/>
    <property type="match status" value="1"/>
</dbReference>
<name>A0A2J8HSW2_VIBDI</name>
<dbReference type="InterPro" id="IPR004045">
    <property type="entry name" value="Glutathione_S-Trfase_N"/>
</dbReference>
<keyword evidence="4" id="KW-0808">Transferase</keyword>
<dbReference type="Gene3D" id="1.20.1050.10">
    <property type="match status" value="1"/>
</dbReference>
<dbReference type="PROSITE" id="PS50404">
    <property type="entry name" value="GST_NTER"/>
    <property type="match status" value="1"/>
</dbReference>
<comment type="caution">
    <text evidence="4">The sequence shown here is derived from an EMBL/GenBank/DDBJ whole genome shotgun (WGS) entry which is preliminary data.</text>
</comment>
<organism evidence="4 5">
    <name type="scientific">Vibrio diazotrophicus</name>
    <dbReference type="NCBI Taxonomy" id="685"/>
    <lineage>
        <taxon>Bacteria</taxon>
        <taxon>Pseudomonadati</taxon>
        <taxon>Pseudomonadota</taxon>
        <taxon>Gammaproteobacteria</taxon>
        <taxon>Vibrionales</taxon>
        <taxon>Vibrionaceae</taxon>
        <taxon>Vibrio</taxon>
    </lineage>
</organism>
<dbReference type="GO" id="GO:0005737">
    <property type="term" value="C:cytoplasm"/>
    <property type="evidence" value="ECO:0007669"/>
    <property type="project" value="TreeGrafter"/>
</dbReference>
<dbReference type="InterPro" id="IPR050802">
    <property type="entry name" value="EF-GSTs"/>
</dbReference>
<dbReference type="Pfam" id="PF00043">
    <property type="entry name" value="GST_C"/>
    <property type="match status" value="1"/>
</dbReference>
<dbReference type="RefSeq" id="WP_102967258.1">
    <property type="nucleotide sequence ID" value="NZ_POSK01000022.1"/>
</dbReference>
<feature type="domain" description="GST C-terminal" evidence="3">
    <location>
        <begin position="87"/>
        <end position="203"/>
    </location>
</feature>
<dbReference type="Pfam" id="PF02798">
    <property type="entry name" value="GST_N"/>
    <property type="match status" value="1"/>
</dbReference>
<dbReference type="Proteomes" id="UP000236449">
    <property type="component" value="Unassembled WGS sequence"/>
</dbReference>
<sequence>MKLYEFSPTPSCRRVSIFLKELGVDVERVQVNVREGENLADDFKQKSVNGKVPMLELDCGVTICESVAICRYFHEATPNRKNLFGETHLETAQVEMWNRVVEFQGLYAGFQAFRNISGIYKDRETCVEEWGIESKRRVESFLPQLEQQLTDKPFIVTEALTIADITGYIFVGFAEKALQIDVLNQYPNISRWFNELSQRPAFQ</sequence>
<dbReference type="PROSITE" id="PS50405">
    <property type="entry name" value="GST_CTER"/>
    <property type="match status" value="1"/>
</dbReference>
<dbReference type="GO" id="GO:0006414">
    <property type="term" value="P:translational elongation"/>
    <property type="evidence" value="ECO:0007669"/>
    <property type="project" value="TreeGrafter"/>
</dbReference>
<proteinExistence type="inferred from homology"/>
<dbReference type="CDD" id="cd03182">
    <property type="entry name" value="GST_C_GTT2_like"/>
    <property type="match status" value="1"/>
</dbReference>
<dbReference type="SUPFAM" id="SSF47616">
    <property type="entry name" value="GST C-terminal domain-like"/>
    <property type="match status" value="1"/>
</dbReference>
<dbReference type="SUPFAM" id="SSF52833">
    <property type="entry name" value="Thioredoxin-like"/>
    <property type="match status" value="1"/>
</dbReference>
<evidence type="ECO:0000313" key="4">
    <source>
        <dbReference type="EMBL" id="PNI01359.1"/>
    </source>
</evidence>
<evidence type="ECO:0000313" key="5">
    <source>
        <dbReference type="Proteomes" id="UP000236449"/>
    </source>
</evidence>
<dbReference type="InterPro" id="IPR036282">
    <property type="entry name" value="Glutathione-S-Trfase_C_sf"/>
</dbReference>
<evidence type="ECO:0000259" key="2">
    <source>
        <dbReference type="PROSITE" id="PS50404"/>
    </source>
</evidence>
<dbReference type="OrthoDB" id="9803562at2"/>
<dbReference type="CDD" id="cd03051">
    <property type="entry name" value="GST_N_GTT2_like"/>
    <property type="match status" value="1"/>
</dbReference>
<evidence type="ECO:0000256" key="1">
    <source>
        <dbReference type="RuleBase" id="RU003494"/>
    </source>
</evidence>
<dbReference type="InterPro" id="IPR040079">
    <property type="entry name" value="Glutathione_S-Trfase"/>
</dbReference>
<dbReference type="PANTHER" id="PTHR43986">
    <property type="entry name" value="ELONGATION FACTOR 1-GAMMA"/>
    <property type="match status" value="1"/>
</dbReference>
<reference evidence="4 5" key="1">
    <citation type="submission" date="2018-01" db="EMBL/GenBank/DDBJ databases">
        <title>Draft genome sequences of six Vibrio diazotrophicus strains isolated from deep-sea sediments of the Baltic Sea.</title>
        <authorList>
            <person name="Castillo D."/>
            <person name="Vandieken V."/>
            <person name="Chiang O."/>
            <person name="Middelboe M."/>
        </authorList>
    </citation>
    <scope>NUCLEOTIDE SEQUENCE [LARGE SCALE GENOMIC DNA]</scope>
    <source>
        <strain evidence="4 5">60.27F</strain>
    </source>
</reference>
<dbReference type="SFLD" id="SFLDS00019">
    <property type="entry name" value="Glutathione_Transferase_(cytos"/>
    <property type="match status" value="1"/>
</dbReference>
<feature type="domain" description="GST N-terminal" evidence="2">
    <location>
        <begin position="1"/>
        <end position="81"/>
    </location>
</feature>
<dbReference type="Gene3D" id="3.40.30.10">
    <property type="entry name" value="Glutaredoxin"/>
    <property type="match status" value="1"/>
</dbReference>
<accession>A0A2J8HSW2</accession>
<dbReference type="AlphaFoldDB" id="A0A2J8HSW2"/>
<dbReference type="InterPro" id="IPR036249">
    <property type="entry name" value="Thioredoxin-like_sf"/>
</dbReference>
<gene>
    <name evidence="4" type="ORF">C1N32_20475</name>
</gene>
<dbReference type="GO" id="GO:0016740">
    <property type="term" value="F:transferase activity"/>
    <property type="evidence" value="ECO:0007669"/>
    <property type="project" value="UniProtKB-KW"/>
</dbReference>
<dbReference type="InterPro" id="IPR010987">
    <property type="entry name" value="Glutathione-S-Trfase_C-like"/>
</dbReference>
<dbReference type="InterPro" id="IPR034345">
    <property type="entry name" value="Gtt2-like_N"/>
</dbReference>
<comment type="similarity">
    <text evidence="1">Belongs to the GST superfamily.</text>
</comment>
<dbReference type="InterPro" id="IPR034346">
    <property type="entry name" value="Gtt2-like_C"/>
</dbReference>